<evidence type="ECO:0000313" key="1">
    <source>
        <dbReference type="EnsemblMetazoa" id="G33883.1:cds"/>
    </source>
</evidence>
<sequence length="211" mass="23681">MPVKDRLTTILKLYKVFSCPANVIYNMYMQVPAEMTEMKENLGEFLTTSLDMLFEKGILKIPRSTLKTIDQRYLVALFHLPIICGNTKMTGKLKPGHFLVHVVKSSETWTDVAQAHKTTSGVWILHNTIGDKTATLLMERDNVLSKCTGAEEAILAMLGYYYLAILPYPAQVTGPLLLLQDLVLEDKIHSGDTNVLNKAKKEFAAYASKKK</sequence>
<organism evidence="1 2">
    <name type="scientific">Magallana gigas</name>
    <name type="common">Pacific oyster</name>
    <name type="synonym">Crassostrea gigas</name>
    <dbReference type="NCBI Taxonomy" id="29159"/>
    <lineage>
        <taxon>Eukaryota</taxon>
        <taxon>Metazoa</taxon>
        <taxon>Spiralia</taxon>
        <taxon>Lophotrochozoa</taxon>
        <taxon>Mollusca</taxon>
        <taxon>Bivalvia</taxon>
        <taxon>Autobranchia</taxon>
        <taxon>Pteriomorphia</taxon>
        <taxon>Ostreida</taxon>
        <taxon>Ostreoidea</taxon>
        <taxon>Ostreidae</taxon>
        <taxon>Magallana</taxon>
    </lineage>
</organism>
<accession>A0A8W8MM95</accession>
<evidence type="ECO:0000313" key="2">
    <source>
        <dbReference type="Proteomes" id="UP000005408"/>
    </source>
</evidence>
<dbReference type="AlphaFoldDB" id="A0A8W8MM95"/>
<dbReference type="EnsemblMetazoa" id="G33883.1">
    <property type="protein sequence ID" value="G33883.1:cds"/>
    <property type="gene ID" value="G33883"/>
</dbReference>
<name>A0A8W8MM95_MAGGI</name>
<proteinExistence type="predicted"/>
<dbReference type="Proteomes" id="UP000005408">
    <property type="component" value="Unassembled WGS sequence"/>
</dbReference>
<reference evidence="1" key="1">
    <citation type="submission" date="2022-08" db="UniProtKB">
        <authorList>
            <consortium name="EnsemblMetazoa"/>
        </authorList>
    </citation>
    <scope>IDENTIFICATION</scope>
    <source>
        <strain evidence="1">05x7-T-G4-1.051#20</strain>
    </source>
</reference>
<keyword evidence="2" id="KW-1185">Reference proteome</keyword>
<protein>
    <submittedName>
        <fullName evidence="1">Uncharacterized protein</fullName>
    </submittedName>
</protein>